<dbReference type="AlphaFoldDB" id="A0A9K3N624"/>
<evidence type="ECO:0000313" key="1">
    <source>
        <dbReference type="EMBL" id="KAF5788194.1"/>
    </source>
</evidence>
<dbReference type="Proteomes" id="UP000215914">
    <property type="component" value="Unassembled WGS sequence"/>
</dbReference>
<accession>A0A9K3N624</accession>
<gene>
    <name evidence="1" type="ORF">HanXRQr2_Chr10g0461321</name>
</gene>
<dbReference type="Gramene" id="mRNA:HanXRQr2_Chr10g0461321">
    <property type="protein sequence ID" value="CDS:HanXRQr2_Chr10g0461321.1"/>
    <property type="gene ID" value="HanXRQr2_Chr10g0461321"/>
</dbReference>
<evidence type="ECO:0000313" key="2">
    <source>
        <dbReference type="Proteomes" id="UP000215914"/>
    </source>
</evidence>
<comment type="caution">
    <text evidence="1">The sequence shown here is derived from an EMBL/GenBank/DDBJ whole genome shotgun (WGS) entry which is preliminary data.</text>
</comment>
<proteinExistence type="predicted"/>
<name>A0A9K3N624_HELAN</name>
<reference evidence="1" key="1">
    <citation type="journal article" date="2017" name="Nature">
        <title>The sunflower genome provides insights into oil metabolism, flowering and Asterid evolution.</title>
        <authorList>
            <person name="Badouin H."/>
            <person name="Gouzy J."/>
            <person name="Grassa C.J."/>
            <person name="Murat F."/>
            <person name="Staton S.E."/>
            <person name="Cottret L."/>
            <person name="Lelandais-Briere C."/>
            <person name="Owens G.L."/>
            <person name="Carrere S."/>
            <person name="Mayjonade B."/>
            <person name="Legrand L."/>
            <person name="Gill N."/>
            <person name="Kane N.C."/>
            <person name="Bowers J.E."/>
            <person name="Hubner S."/>
            <person name="Bellec A."/>
            <person name="Berard A."/>
            <person name="Berges H."/>
            <person name="Blanchet N."/>
            <person name="Boniface M.C."/>
            <person name="Brunel D."/>
            <person name="Catrice O."/>
            <person name="Chaidir N."/>
            <person name="Claudel C."/>
            <person name="Donnadieu C."/>
            <person name="Faraut T."/>
            <person name="Fievet G."/>
            <person name="Helmstetter N."/>
            <person name="King M."/>
            <person name="Knapp S.J."/>
            <person name="Lai Z."/>
            <person name="Le Paslier M.C."/>
            <person name="Lippi Y."/>
            <person name="Lorenzon L."/>
            <person name="Mandel J.R."/>
            <person name="Marage G."/>
            <person name="Marchand G."/>
            <person name="Marquand E."/>
            <person name="Bret-Mestries E."/>
            <person name="Morien E."/>
            <person name="Nambeesan S."/>
            <person name="Nguyen T."/>
            <person name="Pegot-Espagnet P."/>
            <person name="Pouilly N."/>
            <person name="Raftis F."/>
            <person name="Sallet E."/>
            <person name="Schiex T."/>
            <person name="Thomas J."/>
            <person name="Vandecasteele C."/>
            <person name="Vares D."/>
            <person name="Vear F."/>
            <person name="Vautrin S."/>
            <person name="Crespi M."/>
            <person name="Mangin B."/>
            <person name="Burke J.M."/>
            <person name="Salse J."/>
            <person name="Munos S."/>
            <person name="Vincourt P."/>
            <person name="Rieseberg L.H."/>
            <person name="Langlade N.B."/>
        </authorList>
    </citation>
    <scope>NUCLEOTIDE SEQUENCE</scope>
    <source>
        <tissue evidence="1">Leaves</tissue>
    </source>
</reference>
<keyword evidence="2" id="KW-1185">Reference proteome</keyword>
<protein>
    <submittedName>
        <fullName evidence="1">Uncharacterized protein</fullName>
    </submittedName>
</protein>
<dbReference type="EMBL" id="MNCJ02000325">
    <property type="protein sequence ID" value="KAF5788194.1"/>
    <property type="molecule type" value="Genomic_DNA"/>
</dbReference>
<sequence length="84" mass="9453">MTKCQSLGFTRVKYTDSPCGCLKFWIWSLAFQKHTDGPGGLHFVTHLVPNFCQKYMDGPSGLHFITHLVPNLDLLKPLDFLAGD</sequence>
<organism evidence="1 2">
    <name type="scientific">Helianthus annuus</name>
    <name type="common">Common sunflower</name>
    <dbReference type="NCBI Taxonomy" id="4232"/>
    <lineage>
        <taxon>Eukaryota</taxon>
        <taxon>Viridiplantae</taxon>
        <taxon>Streptophyta</taxon>
        <taxon>Embryophyta</taxon>
        <taxon>Tracheophyta</taxon>
        <taxon>Spermatophyta</taxon>
        <taxon>Magnoliopsida</taxon>
        <taxon>eudicotyledons</taxon>
        <taxon>Gunneridae</taxon>
        <taxon>Pentapetalae</taxon>
        <taxon>asterids</taxon>
        <taxon>campanulids</taxon>
        <taxon>Asterales</taxon>
        <taxon>Asteraceae</taxon>
        <taxon>Asteroideae</taxon>
        <taxon>Heliantheae alliance</taxon>
        <taxon>Heliantheae</taxon>
        <taxon>Helianthus</taxon>
    </lineage>
</organism>
<reference evidence="1" key="2">
    <citation type="submission" date="2020-06" db="EMBL/GenBank/DDBJ databases">
        <title>Helianthus annuus Genome sequencing and assembly Release 2.</title>
        <authorList>
            <person name="Gouzy J."/>
            <person name="Langlade N."/>
            <person name="Munos S."/>
        </authorList>
    </citation>
    <scope>NUCLEOTIDE SEQUENCE</scope>
    <source>
        <tissue evidence="1">Leaves</tissue>
    </source>
</reference>